<dbReference type="Pfam" id="PF01431">
    <property type="entry name" value="Peptidase_M13"/>
    <property type="match status" value="1"/>
</dbReference>
<dbReference type="CDD" id="cd08662">
    <property type="entry name" value="M13"/>
    <property type="match status" value="1"/>
</dbReference>
<feature type="domain" description="Peptidase M13 N-terminal" evidence="9">
    <location>
        <begin position="42"/>
        <end position="463"/>
    </location>
</feature>
<accession>A0AAE8MIN3</accession>
<evidence type="ECO:0000256" key="5">
    <source>
        <dbReference type="ARBA" id="ARBA00022801"/>
    </source>
</evidence>
<feature type="domain" description="Peptidase M13 C-terminal" evidence="8">
    <location>
        <begin position="523"/>
        <end position="721"/>
    </location>
</feature>
<keyword evidence="6" id="KW-0862">Zinc</keyword>
<keyword evidence="5" id="KW-0378">Hydrolase</keyword>
<dbReference type="InterPro" id="IPR024079">
    <property type="entry name" value="MetalloPept_cat_dom_sf"/>
</dbReference>
<dbReference type="PANTHER" id="PTHR11733:SF167">
    <property type="entry name" value="FI17812P1-RELATED"/>
    <property type="match status" value="1"/>
</dbReference>
<dbReference type="SUPFAM" id="SSF55486">
    <property type="entry name" value="Metalloproteases ('zincins'), catalytic domain"/>
    <property type="match status" value="1"/>
</dbReference>
<dbReference type="InterPro" id="IPR018497">
    <property type="entry name" value="Peptidase_M13_C"/>
</dbReference>
<comment type="similarity">
    <text evidence="2">Belongs to the peptidase M13 family.</text>
</comment>
<dbReference type="Proteomes" id="UP001187734">
    <property type="component" value="Unassembled WGS sequence"/>
</dbReference>
<evidence type="ECO:0000256" key="6">
    <source>
        <dbReference type="ARBA" id="ARBA00022833"/>
    </source>
</evidence>
<dbReference type="Gene3D" id="1.10.1380.10">
    <property type="entry name" value="Neutral endopeptidase , domain2"/>
    <property type="match status" value="1"/>
</dbReference>
<comment type="caution">
    <text evidence="10">The sequence shown here is derived from an EMBL/GenBank/DDBJ whole genome shotgun (WGS) entry which is preliminary data.</text>
</comment>
<dbReference type="GO" id="GO:0046872">
    <property type="term" value="F:metal ion binding"/>
    <property type="evidence" value="ECO:0007669"/>
    <property type="project" value="UniProtKB-KW"/>
</dbReference>
<dbReference type="Pfam" id="PF05649">
    <property type="entry name" value="Peptidase_M13_N"/>
    <property type="match status" value="1"/>
</dbReference>
<evidence type="ECO:0000256" key="7">
    <source>
        <dbReference type="ARBA" id="ARBA00023049"/>
    </source>
</evidence>
<dbReference type="InterPro" id="IPR000718">
    <property type="entry name" value="Peptidase_M13"/>
</dbReference>
<keyword evidence="4" id="KW-0479">Metal-binding</keyword>
<evidence type="ECO:0000256" key="2">
    <source>
        <dbReference type="ARBA" id="ARBA00007357"/>
    </source>
</evidence>
<dbReference type="PROSITE" id="PS51885">
    <property type="entry name" value="NEPRILYSIN"/>
    <property type="match status" value="1"/>
</dbReference>
<dbReference type="EMBL" id="ONZP01000409">
    <property type="protein sequence ID" value="SPJ83972.1"/>
    <property type="molecule type" value="Genomic_DNA"/>
</dbReference>
<evidence type="ECO:0000256" key="4">
    <source>
        <dbReference type="ARBA" id="ARBA00022723"/>
    </source>
</evidence>
<evidence type="ECO:0000313" key="11">
    <source>
        <dbReference type="Proteomes" id="UP001187734"/>
    </source>
</evidence>
<keyword evidence="3" id="KW-0645">Protease</keyword>
<dbReference type="GO" id="GO:0004222">
    <property type="term" value="F:metalloendopeptidase activity"/>
    <property type="evidence" value="ECO:0007669"/>
    <property type="project" value="InterPro"/>
</dbReference>
<sequence length="726" mass="80158">MGIIPNTSHGVGANGLCTTPVCINIADEILGSMAQNHGEIDPCTDFDELVCGNWPARNPIPAGVTSVNTLSAAESHVFDLVRSILEEPYPSDKQAGWITVGLTKEQTSIDQENFAMLQGAYQVCMNSTAHEEEGLSQLRVFAQTVVESFPAGVRSTYYPNMTYDHSASMGRTVVLFESLGIETTQRLLQGQYSADPSKVVLQLQNPMSLGNPADSDYEPEYLRLASGLLSAIHPANLTKSESYSLMESVLAFQVAITPEESSAPDVNATSKPDEAFMSLSQIQKLAPQLNYKYVVDQLAPEGTDTSKIEISDKAYWKSLSRTVSKTPPEVLQAFFVWKFVDALSTYIDSPQTDAYNKFQFKQRGADPGSPVPRWQRCARLLDTGVAWTAEVESIGPSGLTWILTRFFADKNFTPEAKNFTFQIIKNLEAAFISRIQSRDWATAKVKQAAIEKVHAMAIKIGLPSNPLLTDPQSLKDYYSDITVTNSHMLNALLFAKSRVAKNWAALNKPFDKDHFQFSTLQTNAFHSPQENAMIILAGIQQSPLYDPGYPAYITYGGMGSIVGHEVTHGFDNSGHNFDKTGNFSGWFDEQSTEGFQKAAECFIKQYSNFTVTDPDGEENNIDGEITLNENVADAGGVLASYSAWKRYQKENGKAPGLPGLAKYTHDQLFFIKYGQNWCENLGAEGKNDLTDEHAPNKARIVLPLKNSADFQKAFNCPQKKPTCELW</sequence>
<dbReference type="Gene3D" id="3.40.390.10">
    <property type="entry name" value="Collagenase (Catalytic Domain)"/>
    <property type="match status" value="1"/>
</dbReference>
<comment type="cofactor">
    <cofactor evidence="1">
        <name>Zn(2+)</name>
        <dbReference type="ChEBI" id="CHEBI:29105"/>
    </cofactor>
</comment>
<gene>
    <name evidence="10" type="ORF">FTOL_10488</name>
</gene>
<evidence type="ECO:0000256" key="1">
    <source>
        <dbReference type="ARBA" id="ARBA00001947"/>
    </source>
</evidence>
<evidence type="ECO:0000256" key="3">
    <source>
        <dbReference type="ARBA" id="ARBA00022670"/>
    </source>
</evidence>
<dbReference type="GO" id="GO:0016485">
    <property type="term" value="P:protein processing"/>
    <property type="evidence" value="ECO:0007669"/>
    <property type="project" value="TreeGrafter"/>
</dbReference>
<name>A0AAE8MIN3_9HYPO</name>
<evidence type="ECO:0000313" key="10">
    <source>
        <dbReference type="EMBL" id="SPJ83972.1"/>
    </source>
</evidence>
<reference evidence="10" key="1">
    <citation type="submission" date="2018-03" db="EMBL/GenBank/DDBJ databases">
        <authorList>
            <person name="Guldener U."/>
        </authorList>
    </citation>
    <scope>NUCLEOTIDE SEQUENCE</scope>
</reference>
<dbReference type="AlphaFoldDB" id="A0AAE8MIN3"/>
<dbReference type="GO" id="GO:0005886">
    <property type="term" value="C:plasma membrane"/>
    <property type="evidence" value="ECO:0007669"/>
    <property type="project" value="TreeGrafter"/>
</dbReference>
<evidence type="ECO:0000259" key="8">
    <source>
        <dbReference type="Pfam" id="PF01431"/>
    </source>
</evidence>
<dbReference type="PANTHER" id="PTHR11733">
    <property type="entry name" value="ZINC METALLOPROTEASE FAMILY M13 NEPRILYSIN-RELATED"/>
    <property type="match status" value="1"/>
</dbReference>
<keyword evidence="7" id="KW-0482">Metalloprotease</keyword>
<protein>
    <submittedName>
        <fullName evidence="10">Related to endothelin-converting enzyme 1</fullName>
    </submittedName>
</protein>
<dbReference type="PRINTS" id="PR00786">
    <property type="entry name" value="NEPRILYSIN"/>
</dbReference>
<dbReference type="InterPro" id="IPR008753">
    <property type="entry name" value="Peptidase_M13_N"/>
</dbReference>
<evidence type="ECO:0000259" key="9">
    <source>
        <dbReference type="Pfam" id="PF05649"/>
    </source>
</evidence>
<proteinExistence type="inferred from homology"/>
<organism evidence="10 11">
    <name type="scientific">Fusarium torulosum</name>
    <dbReference type="NCBI Taxonomy" id="33205"/>
    <lineage>
        <taxon>Eukaryota</taxon>
        <taxon>Fungi</taxon>
        <taxon>Dikarya</taxon>
        <taxon>Ascomycota</taxon>
        <taxon>Pezizomycotina</taxon>
        <taxon>Sordariomycetes</taxon>
        <taxon>Hypocreomycetidae</taxon>
        <taxon>Hypocreales</taxon>
        <taxon>Nectriaceae</taxon>
        <taxon>Fusarium</taxon>
    </lineage>
</organism>
<dbReference type="InterPro" id="IPR042089">
    <property type="entry name" value="Peptidase_M13_dom_2"/>
</dbReference>
<keyword evidence="11" id="KW-1185">Reference proteome</keyword>